<dbReference type="EMBL" id="MUJZ01062016">
    <property type="protein sequence ID" value="OTF71230.1"/>
    <property type="molecule type" value="Genomic_DNA"/>
</dbReference>
<dbReference type="GO" id="GO:0043005">
    <property type="term" value="C:neuron projection"/>
    <property type="evidence" value="ECO:0007669"/>
    <property type="project" value="TreeGrafter"/>
</dbReference>
<dbReference type="PANTHER" id="PTHR12231:SF253">
    <property type="entry name" value="DPR-INTERACTING PROTEIN ETA, ISOFORM B-RELATED"/>
    <property type="match status" value="1"/>
</dbReference>
<dbReference type="Gene3D" id="2.60.40.10">
    <property type="entry name" value="Immunoglobulins"/>
    <property type="match status" value="2"/>
</dbReference>
<dbReference type="InterPro" id="IPR007110">
    <property type="entry name" value="Ig-like_dom"/>
</dbReference>
<dbReference type="InterPro" id="IPR051170">
    <property type="entry name" value="Neural/epithelial_adhesion"/>
</dbReference>
<dbReference type="InterPro" id="IPR003599">
    <property type="entry name" value="Ig_sub"/>
</dbReference>
<dbReference type="SMART" id="SM00409">
    <property type="entry name" value="IG"/>
    <property type="match status" value="1"/>
</dbReference>
<evidence type="ECO:0000256" key="1">
    <source>
        <dbReference type="ARBA" id="ARBA00022737"/>
    </source>
</evidence>
<keyword evidence="1" id="KW-0677">Repeat</keyword>
<evidence type="ECO:0000313" key="6">
    <source>
        <dbReference type="Proteomes" id="UP000194236"/>
    </source>
</evidence>
<dbReference type="PANTHER" id="PTHR12231">
    <property type="entry name" value="CTX-RELATED TYPE I TRANSMEMBRANE PROTEIN"/>
    <property type="match status" value="1"/>
</dbReference>
<proteinExistence type="predicted"/>
<evidence type="ECO:0000259" key="4">
    <source>
        <dbReference type="PROSITE" id="PS50835"/>
    </source>
</evidence>
<dbReference type="PROSITE" id="PS50835">
    <property type="entry name" value="IG_LIKE"/>
    <property type="match status" value="1"/>
</dbReference>
<keyword evidence="2" id="KW-1015">Disulfide bond</keyword>
<keyword evidence="6" id="KW-1185">Reference proteome</keyword>
<dbReference type="InterPro" id="IPR036179">
    <property type="entry name" value="Ig-like_dom_sf"/>
</dbReference>
<evidence type="ECO:0000256" key="2">
    <source>
        <dbReference type="ARBA" id="ARBA00023157"/>
    </source>
</evidence>
<reference evidence="5 6" key="1">
    <citation type="submission" date="2017-03" db="EMBL/GenBank/DDBJ databases">
        <title>Genome Survey of Euroglyphus maynei.</title>
        <authorList>
            <person name="Arlian L.G."/>
            <person name="Morgan M.S."/>
            <person name="Rider S.D."/>
        </authorList>
    </citation>
    <scope>NUCLEOTIDE SEQUENCE [LARGE SCALE GENOMIC DNA]</scope>
    <source>
        <strain evidence="5">Arlian Lab</strain>
        <tissue evidence="5">Whole body</tissue>
    </source>
</reference>
<dbReference type="Proteomes" id="UP000194236">
    <property type="component" value="Unassembled WGS sequence"/>
</dbReference>
<dbReference type="OrthoDB" id="10012075at2759"/>
<sequence length="210" mass="23650">MSGIKLIFFLFPLKKDDANTTNNENSLPEFVGHVPNVTVQVGREARLACIIRNLSTYSAAWIHDDLKIILTLQTHIITRDPRISLLEESQIDSQTAGSYVGLNGNDFLPQQMPGLSTEMMMMNRIRYFILVIRNVQFSDRGGYMCQVNTVPLLKQIGYLNVVVPPDIIDHESSNDVLVREGDNVTLKCKARGYPEPIIEVCLFVCVCICM</sequence>
<organism evidence="5 6">
    <name type="scientific">Euroglyphus maynei</name>
    <name type="common">Mayne's house dust mite</name>
    <dbReference type="NCBI Taxonomy" id="6958"/>
    <lineage>
        <taxon>Eukaryota</taxon>
        <taxon>Metazoa</taxon>
        <taxon>Ecdysozoa</taxon>
        <taxon>Arthropoda</taxon>
        <taxon>Chelicerata</taxon>
        <taxon>Arachnida</taxon>
        <taxon>Acari</taxon>
        <taxon>Acariformes</taxon>
        <taxon>Sarcoptiformes</taxon>
        <taxon>Astigmata</taxon>
        <taxon>Psoroptidia</taxon>
        <taxon>Analgoidea</taxon>
        <taxon>Pyroglyphidae</taxon>
        <taxon>Pyroglyphinae</taxon>
        <taxon>Euroglyphus</taxon>
    </lineage>
</organism>
<accession>A0A1Y3ARZ3</accession>
<gene>
    <name evidence="5" type="ORF">BLA29_004519</name>
</gene>
<dbReference type="InterPro" id="IPR013783">
    <property type="entry name" value="Ig-like_fold"/>
</dbReference>
<protein>
    <submittedName>
        <fullName evidence="5">Immunoglobulin I-set domain containing protein</fullName>
    </submittedName>
</protein>
<evidence type="ECO:0000313" key="5">
    <source>
        <dbReference type="EMBL" id="OTF71230.1"/>
    </source>
</evidence>
<dbReference type="SUPFAM" id="SSF48726">
    <property type="entry name" value="Immunoglobulin"/>
    <property type="match status" value="1"/>
</dbReference>
<keyword evidence="3" id="KW-0393">Immunoglobulin domain</keyword>
<feature type="domain" description="Ig-like" evidence="4">
    <location>
        <begin position="28"/>
        <end position="148"/>
    </location>
</feature>
<dbReference type="AlphaFoldDB" id="A0A1Y3ARZ3"/>
<name>A0A1Y3ARZ3_EURMA</name>
<evidence type="ECO:0000256" key="3">
    <source>
        <dbReference type="ARBA" id="ARBA00023319"/>
    </source>
</evidence>
<comment type="caution">
    <text evidence="5">The sequence shown here is derived from an EMBL/GenBank/DDBJ whole genome shotgun (WGS) entry which is preliminary data.</text>
</comment>